<dbReference type="InterPro" id="IPR000836">
    <property type="entry name" value="PRTase_dom"/>
</dbReference>
<feature type="domain" description="Phosphoribosyltransferase" evidence="3">
    <location>
        <begin position="40"/>
        <end position="169"/>
    </location>
</feature>
<sequence>MDRLLDSLHTAPIIDKDGYEYLVHPITNGVPMLDPALLREVVVEMIRRIDTGVDKIVVPEAMGIHLGAAVSLQTDVPLVVIRKRPYGLEGERRLFKETGYSDSEMYVNDVDEDDRIVILDDILSTGGTLAAICETLDEIGCEIVDIVVVMRKVGGESAFEDIEYEATSLVDISVSDGEVTIHRSVADESE</sequence>
<dbReference type="GO" id="GO:0006166">
    <property type="term" value="P:purine ribonucleoside salvage"/>
    <property type="evidence" value="ECO:0007669"/>
    <property type="project" value="UniProtKB-KW"/>
</dbReference>
<dbReference type="GO" id="GO:0003999">
    <property type="term" value="F:adenine phosphoribosyltransferase activity"/>
    <property type="evidence" value="ECO:0007669"/>
    <property type="project" value="UniProtKB-EC"/>
</dbReference>
<dbReference type="Proteomes" id="UP000466535">
    <property type="component" value="Unassembled WGS sequence"/>
</dbReference>
<dbReference type="PANTHER" id="PTHR43864:SF1">
    <property type="entry name" value="XANTHINE PHOSPHORIBOSYLTRANSFERASE"/>
    <property type="match status" value="1"/>
</dbReference>
<name>A0A6B0T158_9EURY</name>
<dbReference type="NCBIfam" id="NF002635">
    <property type="entry name" value="PRK02304.1-4"/>
    <property type="match status" value="1"/>
</dbReference>
<dbReference type="InterPro" id="IPR026597">
    <property type="entry name" value="HGPRTase-like"/>
</dbReference>
<dbReference type="Pfam" id="PF00156">
    <property type="entry name" value="Pribosyltran"/>
    <property type="match status" value="1"/>
</dbReference>
<keyword evidence="1 4" id="KW-0808">Transferase</keyword>
<keyword evidence="2" id="KW-0660">Purine salvage</keyword>
<organism evidence="4 5">
    <name type="scientific">Halovenus carboxidivorans</name>
    <dbReference type="NCBI Taxonomy" id="2692199"/>
    <lineage>
        <taxon>Archaea</taxon>
        <taxon>Methanobacteriati</taxon>
        <taxon>Methanobacteriota</taxon>
        <taxon>Stenosarchaea group</taxon>
        <taxon>Halobacteria</taxon>
        <taxon>Halobacteriales</taxon>
        <taxon>Haloarculaceae</taxon>
        <taxon>Halovenus</taxon>
    </lineage>
</organism>
<evidence type="ECO:0000313" key="4">
    <source>
        <dbReference type="EMBL" id="MXR51938.1"/>
    </source>
</evidence>
<dbReference type="PANTHER" id="PTHR43864">
    <property type="entry name" value="HYPOXANTHINE/GUANINE PHOSPHORIBOSYLTRANSFERASE"/>
    <property type="match status" value="1"/>
</dbReference>
<dbReference type="EMBL" id="WUUT01000003">
    <property type="protein sequence ID" value="MXR51938.1"/>
    <property type="molecule type" value="Genomic_DNA"/>
</dbReference>
<keyword evidence="4" id="KW-0328">Glycosyltransferase</keyword>
<gene>
    <name evidence="4" type="ORF">GRX03_10035</name>
</gene>
<evidence type="ECO:0000256" key="1">
    <source>
        <dbReference type="ARBA" id="ARBA00022679"/>
    </source>
</evidence>
<accession>A0A6B0T158</accession>
<dbReference type="EC" id="2.4.2.7" evidence="4"/>
<evidence type="ECO:0000259" key="3">
    <source>
        <dbReference type="Pfam" id="PF00156"/>
    </source>
</evidence>
<comment type="caution">
    <text evidence="4">The sequence shown here is derived from an EMBL/GenBank/DDBJ whole genome shotgun (WGS) entry which is preliminary data.</text>
</comment>
<reference evidence="4 5" key="1">
    <citation type="submission" date="2019-12" db="EMBL/GenBank/DDBJ databases">
        <title>Isolation and characterization of three novel carbon monoxide-oxidizing members of Halobacteria from salione crusts and soils.</title>
        <authorList>
            <person name="Myers M.R."/>
            <person name="King G.M."/>
        </authorList>
    </citation>
    <scope>NUCLEOTIDE SEQUENCE [LARGE SCALE GENOMIC DNA]</scope>
    <source>
        <strain evidence="4 5">WSH3</strain>
    </source>
</reference>
<dbReference type="InterPro" id="IPR050118">
    <property type="entry name" value="Pur/Pyrimidine_PRTase"/>
</dbReference>
<dbReference type="CDD" id="cd06223">
    <property type="entry name" value="PRTases_typeI"/>
    <property type="match status" value="1"/>
</dbReference>
<dbReference type="Gene3D" id="3.40.50.2020">
    <property type="match status" value="1"/>
</dbReference>
<keyword evidence="5" id="KW-1185">Reference proteome</keyword>
<dbReference type="SUPFAM" id="SSF53271">
    <property type="entry name" value="PRTase-like"/>
    <property type="match status" value="1"/>
</dbReference>
<dbReference type="OrthoDB" id="8323at2157"/>
<proteinExistence type="predicted"/>
<dbReference type="AlphaFoldDB" id="A0A6B0T158"/>
<evidence type="ECO:0000256" key="2">
    <source>
        <dbReference type="ARBA" id="ARBA00022726"/>
    </source>
</evidence>
<dbReference type="NCBIfam" id="NF040646">
    <property type="entry name" value="HPT_Archaea"/>
    <property type="match status" value="1"/>
</dbReference>
<dbReference type="InterPro" id="IPR029057">
    <property type="entry name" value="PRTase-like"/>
</dbReference>
<dbReference type="RefSeq" id="WP_159764060.1">
    <property type="nucleotide sequence ID" value="NZ_WUUT01000003.1"/>
</dbReference>
<evidence type="ECO:0000313" key="5">
    <source>
        <dbReference type="Proteomes" id="UP000466535"/>
    </source>
</evidence>
<protein>
    <submittedName>
        <fullName evidence="4">Adenine phosphoribosyltransferase</fullName>
        <ecNumber evidence="4">2.4.2.7</ecNumber>
    </submittedName>
</protein>